<evidence type="ECO:0000313" key="2">
    <source>
        <dbReference type="Proteomes" id="UP000256405"/>
    </source>
</evidence>
<gene>
    <name evidence="1" type="ORF">C8N25_108181</name>
</gene>
<organism evidence="1 2">
    <name type="scientific">Algoriphagus antarcticus</name>
    <dbReference type="NCBI Taxonomy" id="238540"/>
    <lineage>
        <taxon>Bacteria</taxon>
        <taxon>Pseudomonadati</taxon>
        <taxon>Bacteroidota</taxon>
        <taxon>Cytophagia</taxon>
        <taxon>Cytophagales</taxon>
        <taxon>Cyclobacteriaceae</taxon>
        <taxon>Algoriphagus</taxon>
    </lineage>
</organism>
<evidence type="ECO:0000313" key="1">
    <source>
        <dbReference type="EMBL" id="REG88745.1"/>
    </source>
</evidence>
<accession>A0A3E0DW79</accession>
<sequence length="32" mass="3797">MKSGKTLNVTQWDDYLSGEILPNQVRNRQYEL</sequence>
<name>A0A3E0DW79_9BACT</name>
<proteinExistence type="predicted"/>
<comment type="caution">
    <text evidence="1">The sequence shown here is derived from an EMBL/GenBank/DDBJ whole genome shotgun (WGS) entry which is preliminary data.</text>
</comment>
<dbReference type="EMBL" id="QUNF01000008">
    <property type="protein sequence ID" value="REG88745.1"/>
    <property type="molecule type" value="Genomic_DNA"/>
</dbReference>
<keyword evidence="2" id="KW-1185">Reference proteome</keyword>
<reference evidence="1 2" key="1">
    <citation type="submission" date="2018-08" db="EMBL/GenBank/DDBJ databases">
        <title>Genomic Encyclopedia of Archaeal and Bacterial Type Strains, Phase II (KMG-II): from individual species to whole genera.</title>
        <authorList>
            <person name="Goeker M."/>
        </authorList>
    </citation>
    <scope>NUCLEOTIDE SEQUENCE [LARGE SCALE GENOMIC DNA]</scope>
    <source>
        <strain evidence="1 2">DSM 15986</strain>
    </source>
</reference>
<dbReference type="Proteomes" id="UP000256405">
    <property type="component" value="Unassembled WGS sequence"/>
</dbReference>
<protein>
    <submittedName>
        <fullName evidence="1">Uncharacterized protein</fullName>
    </submittedName>
</protein>
<dbReference type="AlphaFoldDB" id="A0A3E0DW79"/>